<gene>
    <name evidence="1" type="ORF">EPA93_36175</name>
</gene>
<organism evidence="1 2">
    <name type="scientific">Ktedonosporobacter rubrisoli</name>
    <dbReference type="NCBI Taxonomy" id="2509675"/>
    <lineage>
        <taxon>Bacteria</taxon>
        <taxon>Bacillati</taxon>
        <taxon>Chloroflexota</taxon>
        <taxon>Ktedonobacteria</taxon>
        <taxon>Ktedonobacterales</taxon>
        <taxon>Ktedonosporobacteraceae</taxon>
        <taxon>Ktedonosporobacter</taxon>
    </lineage>
</organism>
<evidence type="ECO:0000313" key="2">
    <source>
        <dbReference type="Proteomes" id="UP000290365"/>
    </source>
</evidence>
<name>A0A4P6K0G9_KTERU</name>
<reference evidence="1 2" key="1">
    <citation type="submission" date="2019-01" db="EMBL/GenBank/DDBJ databases">
        <title>Ktedonosporobacter rubrisoli SCAWS-G2.</title>
        <authorList>
            <person name="Huang Y."/>
            <person name="Yan B."/>
        </authorList>
    </citation>
    <scope>NUCLEOTIDE SEQUENCE [LARGE SCALE GENOMIC DNA]</scope>
    <source>
        <strain evidence="1 2">SCAWS-G2</strain>
    </source>
</reference>
<accession>A0A4P6K0G9</accession>
<proteinExistence type="predicted"/>
<dbReference type="RefSeq" id="WP_129892182.1">
    <property type="nucleotide sequence ID" value="NZ_CP035758.1"/>
</dbReference>
<dbReference type="OrthoDB" id="9814791at2"/>
<evidence type="ECO:0000313" key="1">
    <source>
        <dbReference type="EMBL" id="QBD81120.1"/>
    </source>
</evidence>
<dbReference type="Proteomes" id="UP000290365">
    <property type="component" value="Chromosome"/>
</dbReference>
<sequence>MSEIEKQQDGRADFDFLLGRWRVHHRILRLRLQGSTDWQECEGTVLNYQVMGGLANVEEHKIEREDGLVKAIALRIYNPASQEWGIYWVDSKYTTLDNGVFGSFKEGLGTFYSLDAIEGKRILTRFIWSDITHDSARWEQACSADFGKTWEVNWTMYFSRYEEE</sequence>
<keyword evidence="2" id="KW-1185">Reference proteome</keyword>
<dbReference type="AlphaFoldDB" id="A0A4P6K0G9"/>
<dbReference type="KEGG" id="kbs:EPA93_36175"/>
<dbReference type="EMBL" id="CP035758">
    <property type="protein sequence ID" value="QBD81120.1"/>
    <property type="molecule type" value="Genomic_DNA"/>
</dbReference>
<protein>
    <submittedName>
        <fullName evidence="1">DUF1579 domain-containing protein</fullName>
    </submittedName>
</protein>